<dbReference type="Gene3D" id="3.40.50.10130">
    <property type="match status" value="1"/>
</dbReference>
<dbReference type="InterPro" id="IPR026983">
    <property type="entry name" value="DHC"/>
</dbReference>
<dbReference type="InterPro" id="IPR042222">
    <property type="entry name" value="Dynein_2_N"/>
</dbReference>
<dbReference type="Pfam" id="PF12781">
    <property type="entry name" value="AAA_9"/>
    <property type="match status" value="1"/>
</dbReference>
<dbReference type="Gene3D" id="1.10.287.2620">
    <property type="match status" value="1"/>
</dbReference>
<reference evidence="13 14" key="1">
    <citation type="submission" date="2020-04" db="EMBL/GenBank/DDBJ databases">
        <title>Perkinsus chesapeaki whole genome sequence.</title>
        <authorList>
            <person name="Bogema D.R."/>
        </authorList>
    </citation>
    <scope>NUCLEOTIDE SEQUENCE [LARGE SCALE GENOMIC DNA]</scope>
    <source>
        <strain evidence="13">ATCC PRA-425</strain>
    </source>
</reference>
<dbReference type="InterPro" id="IPR001471">
    <property type="entry name" value="AP2/ERF_dom"/>
</dbReference>
<feature type="domain" description="AP2/ERF" evidence="8">
    <location>
        <begin position="4206"/>
        <end position="4257"/>
    </location>
</feature>
<evidence type="ECO:0000259" key="11">
    <source>
        <dbReference type="Pfam" id="PF12774"/>
    </source>
</evidence>
<dbReference type="Pfam" id="PF03834">
    <property type="entry name" value="Rad10"/>
    <property type="match status" value="1"/>
</dbReference>
<dbReference type="SUPFAM" id="SSF46966">
    <property type="entry name" value="Spectrin repeat"/>
    <property type="match status" value="1"/>
</dbReference>
<dbReference type="OrthoDB" id="408888at2759"/>
<dbReference type="GO" id="GO:0030286">
    <property type="term" value="C:dynein complex"/>
    <property type="evidence" value="ECO:0007669"/>
    <property type="project" value="InterPro"/>
</dbReference>
<comment type="subcellular location">
    <subcellularLocation>
        <location evidence="1">Nucleus</location>
    </subcellularLocation>
</comment>
<dbReference type="PANTHER" id="PTHR45703:SF36">
    <property type="entry name" value="DYNEIN HEAVY CHAIN, CYTOPLASMIC"/>
    <property type="match status" value="1"/>
</dbReference>
<dbReference type="Pfam" id="PF00847">
    <property type="entry name" value="AP2"/>
    <property type="match status" value="3"/>
</dbReference>
<evidence type="ECO:0000259" key="10">
    <source>
        <dbReference type="Pfam" id="PF08393"/>
    </source>
</evidence>
<dbReference type="PANTHER" id="PTHR45703">
    <property type="entry name" value="DYNEIN HEAVY CHAIN"/>
    <property type="match status" value="1"/>
</dbReference>
<feature type="domain" description="Dynein heavy chain linker" evidence="10">
    <location>
        <begin position="1089"/>
        <end position="1510"/>
    </location>
</feature>
<protein>
    <recommendedName>
        <fullName evidence="15">Cytoplasmic dynein 2 heavy chain 1</fullName>
    </recommendedName>
</protein>
<evidence type="ECO:0000259" key="9">
    <source>
        <dbReference type="Pfam" id="PF03834"/>
    </source>
</evidence>
<evidence type="ECO:0000259" key="12">
    <source>
        <dbReference type="Pfam" id="PF12781"/>
    </source>
</evidence>
<dbReference type="EMBL" id="JAAPAO010000041">
    <property type="protein sequence ID" value="KAF4675877.1"/>
    <property type="molecule type" value="Genomic_DNA"/>
</dbReference>
<dbReference type="Gene3D" id="1.20.920.20">
    <property type="match status" value="1"/>
</dbReference>
<dbReference type="Gene3D" id="1.20.5.2050">
    <property type="match status" value="3"/>
</dbReference>
<dbReference type="SUPFAM" id="SSF47781">
    <property type="entry name" value="RuvA domain 2-like"/>
    <property type="match status" value="1"/>
</dbReference>
<dbReference type="GO" id="GO:0007018">
    <property type="term" value="P:microtubule-based movement"/>
    <property type="evidence" value="ECO:0007669"/>
    <property type="project" value="InterPro"/>
</dbReference>
<proteinExistence type="predicted"/>
<evidence type="ECO:0000256" key="5">
    <source>
        <dbReference type="ARBA" id="ARBA00023242"/>
    </source>
</evidence>
<dbReference type="InterPro" id="IPR035706">
    <property type="entry name" value="AAA_9"/>
</dbReference>
<feature type="domain" description="ERCC1-like central" evidence="9">
    <location>
        <begin position="4533"/>
        <end position="4641"/>
    </location>
</feature>
<evidence type="ECO:0000256" key="2">
    <source>
        <dbReference type="ARBA" id="ARBA00023015"/>
    </source>
</evidence>
<dbReference type="Gene3D" id="1.20.58.1120">
    <property type="match status" value="1"/>
</dbReference>
<keyword evidence="2" id="KW-0805">Transcription regulation</keyword>
<feature type="region of interest" description="Disordered" evidence="7">
    <location>
        <begin position="4194"/>
        <end position="4297"/>
    </location>
</feature>
<feature type="domain" description="AP2/ERF" evidence="8">
    <location>
        <begin position="4366"/>
        <end position="4419"/>
    </location>
</feature>
<keyword evidence="14" id="KW-1185">Reference proteome</keyword>
<gene>
    <name evidence="13" type="ORF">FOL47_007118</name>
</gene>
<keyword evidence="3" id="KW-0238">DNA-binding</keyword>
<dbReference type="GO" id="GO:0006281">
    <property type="term" value="P:DNA repair"/>
    <property type="evidence" value="ECO:0007669"/>
    <property type="project" value="UniProtKB-ARBA"/>
</dbReference>
<dbReference type="Pfam" id="PF12775">
    <property type="entry name" value="AAA_7"/>
    <property type="match status" value="1"/>
</dbReference>
<evidence type="ECO:0000256" key="4">
    <source>
        <dbReference type="ARBA" id="ARBA00023163"/>
    </source>
</evidence>
<evidence type="ECO:0008006" key="15">
    <source>
        <dbReference type="Google" id="ProtNLM"/>
    </source>
</evidence>
<dbReference type="InterPro" id="IPR011335">
    <property type="entry name" value="Restrct_endonuc-II-like"/>
</dbReference>
<feature type="compositionally biased region" description="Basic and acidic residues" evidence="7">
    <location>
        <begin position="4225"/>
        <end position="4244"/>
    </location>
</feature>
<dbReference type="GO" id="GO:0003677">
    <property type="term" value="F:DNA binding"/>
    <property type="evidence" value="ECO:0007669"/>
    <property type="project" value="UniProtKB-KW"/>
</dbReference>
<sequence length="4726" mass="518491">MTSATVRQWLAMGSGVGEDSDKEIEVLKNDDIIARSARGLRSCWFNEYGEEEGEQEEKIIKALTVIWQACMKYVRRQVSLGKMISLPVLGTVFTKEGVPRVAFAEQLILDYGLTYKPGESHCLGLVGPATRVAYSAVADNSSLKGDTAAVSRDMVEEGLKAICQEAAQAMSMYRTDVVLVLDGVGTIECRSKVVGFTPSTDYGPLRIARESSAFMGPATLATLQRNLRHHNGQKAVRSQPVSDNLLGDVTSKEFSVKASCRENTSARTVPSLDLPKTFRARRYAKPEGLWSARSHPPEFLDMIDLSSRTRGAPSPEVDGHTFATSIVARIGSNYSRLSRQMLLRSTRSGEGIVWMPGNAGQRGALMDLPPLTERGIRQPKTVESNEVSGGDGRGIDGGLFEVDDRLCFRGGPAGTGREELSGLKPRLGCEEFGNQRREVMRLKRHSGEGLGRGLGSSYGNVPLLWSEVVAEYELAVRQSIVDYLLKDLQMRRSCRVSFVPVVRPPWGVTPYCGIEGTAGEPPPWWEVSVGDMLEAMEHRLRGYLAPALLDIQGIWYESFSGLTLSDVGNATSEVLHTDEFLQRQSKAREGARKLLDERWMGQVVEALKRDRPLMGLLEEAGADLGMRDGALGAVTAMLSSHIRQLVEASIKNYVEYIMYHTSAVSDAVPVVSPERAVWELHAYQRDFRDTVDGPLPIPRSLLKLRLVAEGNAIAFTTELDKVPTWLANVVPSMVSAVRGLPKPGGKIPVKLEQPEGEEEANEDNTVATHEGGGGGELWCMEVDEDLVVEGMAVIEASAMVCAENAENIARLYEGYVDLLSEQERVSEFMSAVLGARDRGAFSRKVRRLLKVMSVVAQIRNLSNAEVSLLEQCPSVLDLQLFSIDSGGLQEAFVTAARAGKEAMRESVALRNKEYCMRLVKELEGYAARIGKKATNEAELATLELTMQSLRDEELGLMLDGFLECQRWQNLLFALDLVVTAEDMSVLHQTAVWLRKVYRLCEEREESVRKERAGLEEKFIAARGVFEMGLKEVYEGVEAVRELGNIRLVEDNLRRIVTERGKVDEALLEAIRVNEKEKHLGMKASSFDKLQQAAKRLEPCEKLWALAQHFNGEYQQWTRGPLFYQEPGLLEESSLKMLNSVNGLLNVFDGGSPPGRVAEGIKSQLEQFRQHMPLINILCSRTLQERHWEEISNVVGFHMEPDASFTWSRVLDMEVGKHLSTLASISARAAIEFGVKEALEDMEGEAGELTFEAAPSSLFGKPSFVLSTESLRSAKDTLEDHLIRVDAEAGKLTGSTEGCGLLGDLEKRRAWTLAARTLVETLEEVQGRWRVLRHILGGKRVEDIDEVELPGFQEEHLDIFTEVDDFWKDFLSTIHDAPSKVESLLADSLYMDDLETTQRRSQEVSPVLEEYLNVKRYQCPRLFFLYGDCELSSLLQSIEDDPSMAQHVWMLFPGAFGLVVQEDDMKMVEGLEAADGALLHFSAPVAIGSDVAAFVEALTEAMQEGVRSAIDRVIEGRPPGEGESWVEEEPLQAIDCGHEIGWTRRIGDMLHAGETGPLQSYCTELREELDGLLLLLKDPAMPAVARKRLESMAVMVLEHQEATEGLCSAGDRRDFIWESRIKYVVDADGEVWVTTLGLRQPYGYEYVGEEGRLVMTPRTLKCFQSVFLSMASFCGTLLSGPSGKGSLVRDISRAMGRPVVAIACTEAMSYATVGRALKGMAGTGALCLLKDIDRVSVNVLCAVSDFLIQLRNAAESADDVMCISGLSLRIARTFGCFGTASAPHTRIRGQFRPLGRVEPDAGRIAEVGLRIAGFPQAASRQLGDRISSVLLRYRELMGSHRPISGLVRMILDRLAEGTDAAGLKGAVEDVVIPRIMEKGDIGILQGYIDRVFSDVDADGRVTEPTEDADAFSMKVEEVAEAVRHGRGVVVTGPSCSGKSTVVAAAGSAFGLSSSFMVHICAGAYTVREILGGPVDGKCQGDGLFAALLRGANDTPGWFIFDGPSSASVEKLCPVLDAGVLTLSSGDRMRIDPETRLVLEMPELYGVSPGLLAKCPVVVLSRELRWAMVVERWCPEGEGSFVPNEIKKAIVYLMGELEALQNAENGIFGGVPLHVVADRSCHLARAIVDSATQNSPTLSTTEDVRADAEFISRATVYATLCSLHGFIDPSSSDWRQAEEAVRSLVAVDGEELLEIQGIQMQLPPEGPLLAYLPALGSPGWIRTTEACPQTVLDGVLLAPTPLQATALDLVSRLLATDDRCRILLRGPRGSGKSAVLRGLVARHVGECSANNRSVKNIDVTRATDSLVIQRCLEGGMSRRARDTLVPADGAEGMTIVIEDLHLAKEEDGVRSAVELLRTASSHGWMDRSTWCKLEVEGDLQWIVTMTSLVCWKQEALVGFGVHNRLLSCFTAVNLPDLPDSTLESIYCKVLSNVIAPTDDSSHHSGHFDFAEVIPRIAQIYRQQGSFIAENGLWRYEVGRLAKALSYMAEGGSDGSRIKRDVLLREVWEDAGLVATADSGSGGDGPVDAVIDGSIEIFETVEELQREIQNRIAGDGIALWPEAVSYIARLTRVLSRPGGHAVLLSEQGSVGKATGVRIACTLAALQMREIDAFLMEEAKILRELQQLAESPSELVVLVVRNAHALSDLALQEISGILAKSQWHDTCSSDEHPSTTRRRQVHLALTVDHPSAEGLLESWAAGFPRLIESCAKLRIPQWDDSKRCMAIRAVLERMGSPVGGADVDRLVEVLLRLRKATPIAVNDRSLLVMARRFCRVYEDRRKRLEEAGARLRGCCQRLDGIAKWIEEKEKVISVELQPKHDKLKAEVDAIVELLEAQQANASEYRDEIEEGAARADRRASEVAQLCREGPLLACLLSEVRNLRIEYEKELGPTKEALEESIAGMAGYAPNVVVEVLELVPTPDASMDLLNALYTLVAEEDHVANDWESTRDALMELSSSGKLASSLMGLDAEKLTEASLAAMRKLECVDSVKYNEAPKMPSLWMHSLHSLIIALLTHQEALHRLQPQLAKITEVEQEVQKADLGNAAGVGEDTTSRLEAAETERAETEASIAALTERLARARTVYEACKRMRESVWEPRYSAVEAEMLALTGDALLAAFFLTCLAGAPPTDRAKSVSVCKSILTDLALPFSEKLSILDIISPHPVEVTKWRAERVPDSLVDSVGILHYITNVEGRLALIVDPQGRALKWIKSHLVSLMIVSAASPSEIPTTVREASASKGDILVEDDMSEDAVAAVFRTLEEIRARMPNGEKSPPRIYIVTTQPMSPYVKDNCRRESFDVFDFTLEASGMGAIVVDAIVDEMEPRLELQRQSLQLMRISDSTRLDELERDLSKQLLAPDADGGEESIVISNEAVTSICRTCEEITSLREQISGHCSLPTAMEEVIHKFSIDALTKGCLFALRDKHDKDPSEMAKLCTEQLVRMALLGCAEADRFVAAVGFAFALESLVSPRPEAYDLYAALLCKGTISDEVDAAATCMPQSLQTDAQWVTEDIWDNLNKLQRAGGSLSDITVKLIEDPASWTRLRASGDDWPINLSALERAVVSQAIESDFVSQHLQELVSDKLVYPSLSTYYNMLRALRSLPSRDFPFMVLCGGALNIQYQLDVLYQMLGISPELLAGVLSVADVQVDTLTSVITEAASSGRIVILRDVDFGGSVVIEVFQLIQGYADDGGSRPLEGFRIILVVEDVSRLSEKILSSSVMVSVPESWITDATQRLMDHRLAARGLAMAIGCAQPSGAELTAHFEEFLLRDVILGSNSCTVAAKERLDLLYNEALAAARLHPCYSETIPTETNVAWDDKQRYGLMALLGVTPLTSSQTSSESATEVVLLKALASSALTSTDVKEQGLVHALAAECSSLNRTMAELQMSMNYSDLAKHLQRIHLQKEFLQSWIDQGLPTVWPLNLFSRTSRLLLSYLQNTEITEAEGLVWRLTALPAGTELQQMMNDFVTVSGLHVVKGEWINGALRSSASVSVSPNALPIMVLSATTRHLVEGREPSRYTCIPLYCGPDPIIDVAVPVEDEESRVQLAANEARIVLLGSCRHDACHEIFFIMRPHRSPLQPSHRTEIALLVDKAISVLQMTVSALARERDILDDEWRRLEEADQSDMAGVHDHSVSADRSGEAGGVPSIDEGAVSVSDLIPATPRGTDPVAAAAAVAAMDFDPQAAISPMKAAQASRHLLPRGRGSRRSSGVPGVSWHSQTGRWVARWTGEDKKEHSKGFSAKRHGDAKALQMAVATRRAMHVRASDHPTPIVGDTSITSPSDEAEQDEEPAAKRSRDEGQLSLAQLASDPALGHPGPPDRIASVEDCLALCDLGTLGSHPLSPEGEREVAEAVLPPLPEGVHASSDRPSGVQGITWHPLNRTWATRWREAEGQQRSKSFAVSKYGDEGAYRLAIRLRKLLEELGFISPHLGRPSDRGTPPMSALPSTEAWIPSAIPVPEEQASELQVVPHRGPGNKMRSGVPGVTWNETYQMWVARWREEPKGRENSRTFSVKQYGANEALQMAIDYRRMMEDVDDPIVNHLVNAAPFFEDNLVPDFAVETNTAILYITLGTYRRKRDEVSRRVRELSRVVPPYRVNVLLCLVDIPAAEAGECLESLNLIAVQTGLSLILAWSNVEASRYVQTLYKYQGKEASIIRGIHRVAAEDTVGRAEEALTAVRGSASKTDVKNLFKRHGSFKNIISASKGDLMQIHGIGEAKAQVLDRCFNERF</sequence>
<dbReference type="Gene3D" id="1.20.140.100">
    <property type="entry name" value="Dynein heavy chain, N-terminal domain 2"/>
    <property type="match status" value="1"/>
</dbReference>
<organism evidence="13 14">
    <name type="scientific">Perkinsus chesapeaki</name>
    <name type="common">Clam parasite</name>
    <name type="synonym">Perkinsus andrewsi</name>
    <dbReference type="NCBI Taxonomy" id="330153"/>
    <lineage>
        <taxon>Eukaryota</taxon>
        <taxon>Sar</taxon>
        <taxon>Alveolata</taxon>
        <taxon>Perkinsozoa</taxon>
        <taxon>Perkinsea</taxon>
        <taxon>Perkinsida</taxon>
        <taxon>Perkinsidae</taxon>
        <taxon>Perkinsus</taxon>
    </lineage>
</organism>
<dbReference type="InterPro" id="IPR013602">
    <property type="entry name" value="Dynein_heavy_linker"/>
</dbReference>
<name>A0A7J6MWZ0_PERCH</name>
<dbReference type="GO" id="GO:0051959">
    <property type="term" value="F:dynein light intermediate chain binding"/>
    <property type="evidence" value="ECO:0007669"/>
    <property type="project" value="InterPro"/>
</dbReference>
<feature type="domain" description="AP2/ERF" evidence="8">
    <location>
        <begin position="4476"/>
        <end position="4529"/>
    </location>
</feature>
<feature type="compositionally biased region" description="Basic and acidic residues" evidence="7">
    <location>
        <begin position="4125"/>
        <end position="4137"/>
    </location>
</feature>
<evidence type="ECO:0000256" key="6">
    <source>
        <dbReference type="SAM" id="Coils"/>
    </source>
</evidence>
<feature type="domain" description="Dynein heavy chain hydrolytic ATP-binding dynein motor region" evidence="11">
    <location>
        <begin position="1641"/>
        <end position="1938"/>
    </location>
</feature>
<feature type="coiled-coil region" evidence="6">
    <location>
        <begin position="3053"/>
        <end position="3080"/>
    </location>
</feature>
<comment type="caution">
    <text evidence="13">The sequence shown here is derived from an EMBL/GenBank/DDBJ whole genome shotgun (WGS) entry which is preliminary data.</text>
</comment>
<keyword evidence="4" id="KW-0804">Transcription</keyword>
<dbReference type="InterPro" id="IPR035699">
    <property type="entry name" value="AAA_6"/>
</dbReference>
<dbReference type="SUPFAM" id="SSF52980">
    <property type="entry name" value="Restriction endonuclease-like"/>
    <property type="match status" value="1"/>
</dbReference>
<dbReference type="GO" id="GO:0005634">
    <property type="term" value="C:nucleus"/>
    <property type="evidence" value="ECO:0007669"/>
    <property type="project" value="UniProtKB-SubCell"/>
</dbReference>
<dbReference type="Pfam" id="PF12774">
    <property type="entry name" value="AAA_6"/>
    <property type="match status" value="1"/>
</dbReference>
<feature type="domain" description="Dynein heavy chain ATP-binding dynein motor region" evidence="12">
    <location>
        <begin position="3185"/>
        <end position="3351"/>
    </location>
</feature>
<evidence type="ECO:0000256" key="7">
    <source>
        <dbReference type="SAM" id="MobiDB-lite"/>
    </source>
</evidence>
<keyword evidence="6" id="KW-0175">Coiled coil</keyword>
<dbReference type="GO" id="GO:0045505">
    <property type="term" value="F:dynein intermediate chain binding"/>
    <property type="evidence" value="ECO:0007669"/>
    <property type="project" value="InterPro"/>
</dbReference>
<keyword evidence="5" id="KW-0539">Nucleus</keyword>
<dbReference type="SUPFAM" id="SSF52540">
    <property type="entry name" value="P-loop containing nucleoside triphosphate hydrolases"/>
    <property type="match status" value="3"/>
</dbReference>
<dbReference type="InterPro" id="IPR010994">
    <property type="entry name" value="RuvA_2-like"/>
</dbReference>
<dbReference type="InterPro" id="IPR027417">
    <property type="entry name" value="P-loop_NTPase"/>
</dbReference>
<dbReference type="GO" id="GO:0005524">
    <property type="term" value="F:ATP binding"/>
    <property type="evidence" value="ECO:0007669"/>
    <property type="project" value="InterPro"/>
</dbReference>
<accession>A0A7J6MWZ0</accession>
<feature type="compositionally biased region" description="Basic and acidic residues" evidence="7">
    <location>
        <begin position="4287"/>
        <end position="4296"/>
    </location>
</feature>
<feature type="coiled-coil region" evidence="6">
    <location>
        <begin position="2816"/>
        <end position="2850"/>
    </location>
</feature>
<dbReference type="Gene3D" id="3.40.50.300">
    <property type="entry name" value="P-loop containing nucleotide triphosphate hydrolases"/>
    <property type="match status" value="5"/>
</dbReference>
<evidence type="ECO:0000313" key="13">
    <source>
        <dbReference type="EMBL" id="KAF4675877.1"/>
    </source>
</evidence>
<evidence type="ECO:0000256" key="1">
    <source>
        <dbReference type="ARBA" id="ARBA00004123"/>
    </source>
</evidence>
<dbReference type="Proteomes" id="UP000591131">
    <property type="component" value="Unassembled WGS sequence"/>
</dbReference>
<evidence type="ECO:0000259" key="8">
    <source>
        <dbReference type="Pfam" id="PF00847"/>
    </source>
</evidence>
<dbReference type="GO" id="GO:0003700">
    <property type="term" value="F:DNA-binding transcription factor activity"/>
    <property type="evidence" value="ECO:0007669"/>
    <property type="project" value="InterPro"/>
</dbReference>
<feature type="region of interest" description="Disordered" evidence="7">
    <location>
        <begin position="4119"/>
        <end position="4146"/>
    </location>
</feature>
<evidence type="ECO:0000256" key="3">
    <source>
        <dbReference type="ARBA" id="ARBA00023125"/>
    </source>
</evidence>
<dbReference type="InterPro" id="IPR047260">
    <property type="entry name" value="ERCC1-like_central_dom"/>
</dbReference>
<dbReference type="Pfam" id="PF08393">
    <property type="entry name" value="DHC_N2"/>
    <property type="match status" value="1"/>
</dbReference>
<evidence type="ECO:0000313" key="14">
    <source>
        <dbReference type="Proteomes" id="UP000591131"/>
    </source>
</evidence>
<dbReference type="Gene3D" id="1.10.150.20">
    <property type="entry name" value="5' to 3' exonuclease, C-terminal subdomain"/>
    <property type="match status" value="1"/>
</dbReference>